<protein>
    <submittedName>
        <fullName evidence="1">Type VI secretion system tube protein Hcp</fullName>
    </submittedName>
</protein>
<keyword evidence="2" id="KW-1185">Reference proteome</keyword>
<dbReference type="InterPro" id="IPR053165">
    <property type="entry name" value="HSI-I_assembly_Hcp1"/>
</dbReference>
<sequence length="301" mass="32333">MRLLINSFYSLLWFLVGLFVAFSGFAVAEVLNDQIIIDDKNFTLVSSRRVTRTVSEYRLRALAQNVSAVDLTNVKASLVSAPSSISIIQGNVEFGAITANSSVSSSNDFTIQINVRQAYTLADLVWRIEGDLPPPPTPPSTSPTAVGIFMKIDGPAIKGEVESSSHKEWIQVLAWSEGASNSGTTHVGGGAGAGTFNLGNVNVTKYLDAASNPLRLAIAKGELFDEVQIDVIKQCGTSLYTQYAITLSNVLVVGLSSSSSGGEDRLTENVAFNTATIQTMYTPVGDKCRFQQPIYSIQSYN</sequence>
<reference evidence="1 2" key="1">
    <citation type="submission" date="2021-10" db="EMBL/GenBank/DDBJ databases">
        <title>Alishewanella koreense sp. nov. isolated from seawater of southwestern coast in South Korea and the proposal for the reclassification of Rheinheimera perlucida and Rheinheimera tuosuensis as Arsukibacterium perlucida and Arsukibacterium tuosuensis.</title>
        <authorList>
            <person name="Kim K.H."/>
            <person name="Ruan W."/>
            <person name="Kim K.R."/>
            <person name="Baek J.H."/>
            <person name="Jeon C.O."/>
        </authorList>
    </citation>
    <scope>NUCLEOTIDE SEQUENCE [LARGE SCALE GENOMIC DNA]</scope>
    <source>
        <strain evidence="1 2">16-MA</strain>
    </source>
</reference>
<dbReference type="Proteomes" id="UP000633814">
    <property type="component" value="Unassembled WGS sequence"/>
</dbReference>
<proteinExistence type="predicted"/>
<dbReference type="Pfam" id="PF05638">
    <property type="entry name" value="T6SS_HCP"/>
    <property type="match status" value="1"/>
</dbReference>
<gene>
    <name evidence="1" type="ORF">JAO78_013545</name>
</gene>
<dbReference type="RefSeq" id="WP_226751894.1">
    <property type="nucleotide sequence ID" value="NZ_JAEINI020000010.1"/>
</dbReference>
<dbReference type="PANTHER" id="PTHR36152:SF1">
    <property type="entry name" value="UBIQUITIN-LIKE DOMAIN-CONTAINING PROTEIN"/>
    <property type="match status" value="1"/>
</dbReference>
<evidence type="ECO:0000313" key="2">
    <source>
        <dbReference type="Proteomes" id="UP000633814"/>
    </source>
</evidence>
<dbReference type="InterPro" id="IPR036624">
    <property type="entry name" value="Hcp1-lik_sf"/>
</dbReference>
<dbReference type="SUPFAM" id="SSF141452">
    <property type="entry name" value="Hcp1-like"/>
    <property type="match status" value="1"/>
</dbReference>
<organism evidence="1 2">
    <name type="scientific">Alishewanella maricola</name>
    <dbReference type="NCBI Taxonomy" id="2795740"/>
    <lineage>
        <taxon>Bacteria</taxon>
        <taxon>Pseudomonadati</taxon>
        <taxon>Pseudomonadota</taxon>
        <taxon>Gammaproteobacteria</taxon>
        <taxon>Alteromonadales</taxon>
        <taxon>Alteromonadaceae</taxon>
        <taxon>Alishewanella</taxon>
    </lineage>
</organism>
<dbReference type="EMBL" id="JAEINI020000010">
    <property type="protein sequence ID" value="MCB5227836.1"/>
    <property type="molecule type" value="Genomic_DNA"/>
</dbReference>
<accession>A0ABS8C665</accession>
<evidence type="ECO:0000313" key="1">
    <source>
        <dbReference type="EMBL" id="MCB5227836.1"/>
    </source>
</evidence>
<comment type="caution">
    <text evidence="1">The sequence shown here is derived from an EMBL/GenBank/DDBJ whole genome shotgun (WGS) entry which is preliminary data.</text>
</comment>
<name>A0ABS8C665_9ALTE</name>
<dbReference type="PANTHER" id="PTHR36152">
    <property type="entry name" value="CYTOPLASMIC PROTEIN-RELATED"/>
    <property type="match status" value="1"/>
</dbReference>
<dbReference type="Gene3D" id="2.30.110.20">
    <property type="entry name" value="Hcp1-like"/>
    <property type="match status" value="1"/>
</dbReference>
<dbReference type="InterPro" id="IPR008514">
    <property type="entry name" value="T6SS_Hcp"/>
</dbReference>